<evidence type="ECO:0000313" key="3">
    <source>
        <dbReference type="Proteomes" id="UP000055019"/>
    </source>
</evidence>
<dbReference type="OrthoDB" id="9886899at2"/>
<feature type="region of interest" description="Disordered" evidence="1">
    <location>
        <begin position="1"/>
        <end position="173"/>
    </location>
</feature>
<dbReference type="AlphaFoldDB" id="A0A158KLH9"/>
<dbReference type="Proteomes" id="UP000055019">
    <property type="component" value="Unassembled WGS sequence"/>
</dbReference>
<dbReference type="RefSeq" id="WP_061150368.1">
    <property type="nucleotide sequence ID" value="NZ_FCOM02000039.1"/>
</dbReference>
<keyword evidence="3" id="KW-1185">Reference proteome</keyword>
<evidence type="ECO:0000313" key="2">
    <source>
        <dbReference type="EMBL" id="SAL81987.1"/>
    </source>
</evidence>
<organism evidence="2 3">
    <name type="scientific">Caballeronia arvi</name>
    <dbReference type="NCBI Taxonomy" id="1777135"/>
    <lineage>
        <taxon>Bacteria</taxon>
        <taxon>Pseudomonadati</taxon>
        <taxon>Pseudomonadota</taxon>
        <taxon>Betaproteobacteria</taxon>
        <taxon>Burkholderiales</taxon>
        <taxon>Burkholderiaceae</taxon>
        <taxon>Caballeronia</taxon>
    </lineage>
</organism>
<protein>
    <submittedName>
        <fullName evidence="2">Uncharacterized protein</fullName>
    </submittedName>
</protein>
<sequence length="223" mass="23370">MKGYLANMVRSSRRGRDGSGEALPRPRRDLLALFDPAPPPAGTDDESMPVAASRRDAGPGASAPAVRAAAAKARAHPGVVAEHHPAQEEAQAQATNPIAAVRHEEGPRDAVTAQDQPGRGALWPEPATAPREASEATPRGQPWPAARTQAMSEWRAAATPSAVRTAPGALPPPVAALPDIHVTIGRIEVSAELAAPALKAVPPRRQPVMSLAQYEAKRREGTR</sequence>
<evidence type="ECO:0000256" key="1">
    <source>
        <dbReference type="SAM" id="MobiDB-lite"/>
    </source>
</evidence>
<feature type="compositionally biased region" description="Low complexity" evidence="1">
    <location>
        <begin position="58"/>
        <end position="80"/>
    </location>
</feature>
<name>A0A158KLH9_9BURK</name>
<accession>A0A158KLH9</accession>
<proteinExistence type="predicted"/>
<feature type="compositionally biased region" description="Basic and acidic residues" evidence="1">
    <location>
        <begin position="14"/>
        <end position="30"/>
    </location>
</feature>
<comment type="caution">
    <text evidence="2">The sequence shown here is derived from an EMBL/GenBank/DDBJ whole genome shotgun (WGS) entry which is preliminary data.</text>
</comment>
<reference evidence="2" key="1">
    <citation type="submission" date="2016-01" db="EMBL/GenBank/DDBJ databases">
        <authorList>
            <person name="Peeters C."/>
        </authorList>
    </citation>
    <scope>NUCLEOTIDE SEQUENCE [LARGE SCALE GENOMIC DNA]</scope>
    <source>
        <strain evidence="2">LMG 29317</strain>
    </source>
</reference>
<dbReference type="EMBL" id="FCOM02000039">
    <property type="protein sequence ID" value="SAL81987.1"/>
    <property type="molecule type" value="Genomic_DNA"/>
</dbReference>
<gene>
    <name evidence="2" type="ORF">AWB74_06121</name>
</gene>